<keyword evidence="1" id="KW-0723">Serine/threonine-protein kinase</keyword>
<evidence type="ECO:0000256" key="1">
    <source>
        <dbReference type="ARBA" id="ARBA00022527"/>
    </source>
</evidence>
<dbReference type="InterPro" id="IPR000719">
    <property type="entry name" value="Prot_kinase_dom"/>
</dbReference>
<dbReference type="GO" id="GO:0035556">
    <property type="term" value="P:intracellular signal transduction"/>
    <property type="evidence" value="ECO:0007669"/>
    <property type="project" value="TreeGrafter"/>
</dbReference>
<protein>
    <submittedName>
        <fullName evidence="8">MYLK</fullName>
        <ecNumber evidence="8">2.7.11.18</ecNumber>
    </submittedName>
</protein>
<gene>
    <name evidence="8" type="ORF">MEDL_21344</name>
</gene>
<dbReference type="AlphaFoldDB" id="A0A8S3RFR7"/>
<evidence type="ECO:0000259" key="7">
    <source>
        <dbReference type="PROSITE" id="PS50011"/>
    </source>
</evidence>
<dbReference type="InterPro" id="IPR011009">
    <property type="entry name" value="Kinase-like_dom_sf"/>
</dbReference>
<dbReference type="EC" id="2.7.11.18" evidence="8"/>
<comment type="caution">
    <text evidence="8">The sequence shown here is derived from an EMBL/GenBank/DDBJ whole genome shotgun (WGS) entry which is preliminary data.</text>
</comment>
<proteinExistence type="predicted"/>
<keyword evidence="6" id="KW-0732">Signal</keyword>
<organism evidence="8 9">
    <name type="scientific">Mytilus edulis</name>
    <name type="common">Blue mussel</name>
    <dbReference type="NCBI Taxonomy" id="6550"/>
    <lineage>
        <taxon>Eukaryota</taxon>
        <taxon>Metazoa</taxon>
        <taxon>Spiralia</taxon>
        <taxon>Lophotrochozoa</taxon>
        <taxon>Mollusca</taxon>
        <taxon>Bivalvia</taxon>
        <taxon>Autobranchia</taxon>
        <taxon>Pteriomorphia</taxon>
        <taxon>Mytilida</taxon>
        <taxon>Mytiloidea</taxon>
        <taxon>Mytilidae</taxon>
        <taxon>Mytilinae</taxon>
        <taxon>Mytilus</taxon>
    </lineage>
</organism>
<feature type="domain" description="Protein kinase" evidence="7">
    <location>
        <begin position="1"/>
        <end position="317"/>
    </location>
</feature>
<dbReference type="SMART" id="SM00220">
    <property type="entry name" value="S_TKc"/>
    <property type="match status" value="1"/>
</dbReference>
<keyword evidence="4" id="KW-0418">Kinase</keyword>
<evidence type="ECO:0000256" key="2">
    <source>
        <dbReference type="ARBA" id="ARBA00022679"/>
    </source>
</evidence>
<dbReference type="FunFam" id="1.10.510.10:FF:000594">
    <property type="entry name" value="Myosin light chain kinase isoform-III"/>
    <property type="match status" value="1"/>
</dbReference>
<feature type="chain" id="PRO_5035838315" evidence="6">
    <location>
        <begin position="25"/>
        <end position="370"/>
    </location>
</feature>
<dbReference type="GO" id="GO:0005634">
    <property type="term" value="C:nucleus"/>
    <property type="evidence" value="ECO:0007669"/>
    <property type="project" value="TreeGrafter"/>
</dbReference>
<evidence type="ECO:0000256" key="6">
    <source>
        <dbReference type="SAM" id="SignalP"/>
    </source>
</evidence>
<evidence type="ECO:0000256" key="4">
    <source>
        <dbReference type="ARBA" id="ARBA00022777"/>
    </source>
</evidence>
<reference evidence="8" key="1">
    <citation type="submission" date="2021-03" db="EMBL/GenBank/DDBJ databases">
        <authorList>
            <person name="Bekaert M."/>
        </authorList>
    </citation>
    <scope>NUCLEOTIDE SEQUENCE</scope>
</reference>
<dbReference type="Proteomes" id="UP000683360">
    <property type="component" value="Unassembled WGS sequence"/>
</dbReference>
<keyword evidence="3" id="KW-0547">Nucleotide-binding</keyword>
<dbReference type="InterPro" id="IPR008271">
    <property type="entry name" value="Ser/Thr_kinase_AS"/>
</dbReference>
<evidence type="ECO:0000256" key="5">
    <source>
        <dbReference type="ARBA" id="ARBA00022840"/>
    </source>
</evidence>
<dbReference type="PANTHER" id="PTHR24342:SF20">
    <property type="entry name" value="MYOSIN LIGHT CHAIN KINASE, SMOOTH MUSCLE"/>
    <property type="match status" value="1"/>
</dbReference>
<dbReference type="OrthoDB" id="10260894at2759"/>
<accession>A0A8S3RFR7</accession>
<dbReference type="PROSITE" id="PS00108">
    <property type="entry name" value="PROTEIN_KINASE_ST"/>
    <property type="match status" value="1"/>
</dbReference>
<dbReference type="GO" id="GO:0043065">
    <property type="term" value="P:positive regulation of apoptotic process"/>
    <property type="evidence" value="ECO:0007669"/>
    <property type="project" value="TreeGrafter"/>
</dbReference>
<evidence type="ECO:0000313" key="9">
    <source>
        <dbReference type="Proteomes" id="UP000683360"/>
    </source>
</evidence>
<dbReference type="PANTHER" id="PTHR24342">
    <property type="entry name" value="SERINE/THREONINE-PROTEIN KINASE 17"/>
    <property type="match status" value="1"/>
</dbReference>
<keyword evidence="2 8" id="KW-0808">Transferase</keyword>
<keyword evidence="9" id="KW-1185">Reference proteome</keyword>
<dbReference type="GO" id="GO:0005524">
    <property type="term" value="F:ATP binding"/>
    <property type="evidence" value="ECO:0007669"/>
    <property type="project" value="UniProtKB-KW"/>
</dbReference>
<dbReference type="EMBL" id="CAJPWZ010001069">
    <property type="protein sequence ID" value="CAG2207043.1"/>
    <property type="molecule type" value="Genomic_DNA"/>
</dbReference>
<dbReference type="SUPFAM" id="SSF56112">
    <property type="entry name" value="Protein kinase-like (PK-like)"/>
    <property type="match status" value="1"/>
</dbReference>
<evidence type="ECO:0000256" key="3">
    <source>
        <dbReference type="ARBA" id="ARBA00022741"/>
    </source>
</evidence>
<dbReference type="GO" id="GO:0004687">
    <property type="term" value="F:myosin light chain kinase activity"/>
    <property type="evidence" value="ECO:0007669"/>
    <property type="project" value="UniProtKB-EC"/>
</dbReference>
<dbReference type="Gene3D" id="1.10.510.10">
    <property type="entry name" value="Transferase(Phosphotransferase) domain 1"/>
    <property type="match status" value="1"/>
</dbReference>
<name>A0A8S3RFR7_MYTED</name>
<feature type="signal peptide" evidence="6">
    <location>
        <begin position="1"/>
        <end position="24"/>
    </location>
</feature>
<keyword evidence="5" id="KW-0067">ATP-binding</keyword>
<evidence type="ECO:0000313" key="8">
    <source>
        <dbReference type="EMBL" id="CAG2207043.1"/>
    </source>
</evidence>
<sequence>MGKTALLVLVVTITMITMINHCKGKPNFACTERGGYCSDSDTCPSLGGNVEKLSVRCKCGKACCKCTDTCPVGSTCMSEGETCDGTKDTNDCCGNRFCCTPTPITTPKPLVYLADLFRFKANTVAIPGLAINNDSRVTGGELFERVINDDFVLTEKASVMFMRQICDGVSFMHSRHILHLDMKPENILCLSRQGNRIKIIDFGLARKYNPKSELKILFGTPEFMAPEVVNFDPVYPSTDMWSIGVICYILLSGLSPFQGTTEPETLCNITTAKWDFSAEEFECISSDAKDFISNLLIKDPSKRMSCRECLDHQAPFAVIAVIFQKQIQRATKAVQRTLSTKRLRKFVYRRKWQRAVNAMLALKRMGVDLV</sequence>
<dbReference type="Pfam" id="PF00069">
    <property type="entry name" value="Pkinase"/>
    <property type="match status" value="1"/>
</dbReference>
<dbReference type="PROSITE" id="PS50011">
    <property type="entry name" value="PROTEIN_KINASE_DOM"/>
    <property type="match status" value="1"/>
</dbReference>